<dbReference type="Proteomes" id="UP001056708">
    <property type="component" value="Chromosome"/>
</dbReference>
<proteinExistence type="predicted"/>
<gene>
    <name evidence="1" type="ORF">NEA10_10650</name>
</gene>
<evidence type="ECO:0000313" key="2">
    <source>
        <dbReference type="Proteomes" id="UP001056708"/>
    </source>
</evidence>
<organism evidence="1 2">
    <name type="scientific">Phormidium yuhuli AB48</name>
    <dbReference type="NCBI Taxonomy" id="2940671"/>
    <lineage>
        <taxon>Bacteria</taxon>
        <taxon>Bacillati</taxon>
        <taxon>Cyanobacteriota</taxon>
        <taxon>Cyanophyceae</taxon>
        <taxon>Oscillatoriophycideae</taxon>
        <taxon>Oscillatoriales</taxon>
        <taxon>Oscillatoriaceae</taxon>
        <taxon>Phormidium</taxon>
        <taxon>Phormidium yuhuli</taxon>
    </lineage>
</organism>
<dbReference type="RefSeq" id="WP_252659648.1">
    <property type="nucleotide sequence ID" value="NZ_CP098611.1"/>
</dbReference>
<evidence type="ECO:0000313" key="1">
    <source>
        <dbReference type="EMBL" id="USR89353.1"/>
    </source>
</evidence>
<name>A0ABY5AJI7_9CYAN</name>
<accession>A0ABY5AJI7</accession>
<dbReference type="EMBL" id="CP098611">
    <property type="protein sequence ID" value="USR89353.1"/>
    <property type="molecule type" value="Genomic_DNA"/>
</dbReference>
<reference evidence="1" key="1">
    <citation type="submission" date="2022-06" db="EMBL/GenBank/DDBJ databases">
        <title>Genome sequence of Phormidium yuhuli AB48 isolated from an industrial photobioreactor environment.</title>
        <authorList>
            <person name="Qiu Y."/>
            <person name="Noonan A.J.C."/>
            <person name="Dofher K."/>
            <person name="Koch M."/>
            <person name="Kieft B."/>
            <person name="Lin X."/>
            <person name="Ziels R.M."/>
            <person name="Hallam S.J."/>
        </authorList>
    </citation>
    <scope>NUCLEOTIDE SEQUENCE</scope>
    <source>
        <strain evidence="1">AB48</strain>
    </source>
</reference>
<sequence>MELEVAYQRCLDSLVGSISELAAPPPMEEIEPIASLIVQAMTGQWRYFHTPSHIFEVGGSDDPIEVLSALFHDLVYVQVDSGINLNVSRYICSYIEELNGKLSILPSERFPEDANVLMVLSVFGFTPEQVLDPFRGQNEFLSAIIAIKALEPFLSLGDLVRIAACIEATIPFRGVSAEGWTASDRLEQHLTRTRDQFQLDWQDDDIYKAVKQAVRLANRDVENFALPNSAEFLDNTWNLLPETNHELISANSYTVRGYRRSIQKMEGFINFLKPEVVFSQYRGEPDDETYAGLVERTRKNLETAQLYLGVKLITIAVLEALSYRLGRNVHISTMMGEFPEAGVKTPALAEFLPHLSNDCPPSTQREAEVLQLLSQGRTRESAYDLKNSPLATFIIESVGFDCVSELLAASKEFLKGDLPAETFLQHRFLRQGRVDVVDVVTQGVLELAKHRADLIQGHQAVQV</sequence>
<keyword evidence="2" id="KW-1185">Reference proteome</keyword>
<protein>
    <submittedName>
        <fullName evidence="1">Uncharacterized protein</fullName>
    </submittedName>
</protein>